<evidence type="ECO:0000259" key="2">
    <source>
        <dbReference type="Pfam" id="PF18082"/>
    </source>
</evidence>
<dbReference type="InterPro" id="IPR041644">
    <property type="entry name" value="GNAT_C"/>
</dbReference>
<gene>
    <name evidence="4" type="ORF">SCLAV_1180</name>
</gene>
<dbReference type="STRING" id="1901.BB341_22170"/>
<evidence type="ECO:0000313" key="4">
    <source>
        <dbReference type="EMBL" id="EFG06258.1"/>
    </source>
</evidence>
<feature type="domain" description="N-acyltransferase N-terminal" evidence="2">
    <location>
        <begin position="27"/>
        <end position="161"/>
    </location>
</feature>
<name>B5GXL3_STRCL</name>
<evidence type="ECO:0000313" key="5">
    <source>
        <dbReference type="Proteomes" id="UP000002357"/>
    </source>
</evidence>
<keyword evidence="4" id="KW-0012">Acyltransferase</keyword>
<keyword evidence="4" id="KW-0808">Transferase</keyword>
<dbReference type="OrthoDB" id="3229305at2"/>
<feature type="compositionally biased region" description="Low complexity" evidence="1">
    <location>
        <begin position="1"/>
        <end position="11"/>
    </location>
</feature>
<dbReference type="eggNOG" id="ENOG5030QZQ">
    <property type="taxonomic scope" value="Bacteria"/>
</dbReference>
<feature type="region of interest" description="Disordered" evidence="1">
    <location>
        <begin position="1"/>
        <end position="25"/>
    </location>
</feature>
<protein>
    <submittedName>
        <fullName evidence="4">Acyltransferase</fullName>
    </submittedName>
</protein>
<dbReference type="Pfam" id="PF18164">
    <property type="entry name" value="GNAT_C"/>
    <property type="match status" value="1"/>
</dbReference>
<dbReference type="EMBL" id="CM000913">
    <property type="protein sequence ID" value="EFG06258.1"/>
    <property type="molecule type" value="Genomic_DNA"/>
</dbReference>
<dbReference type="Pfam" id="PF18082">
    <property type="entry name" value="NAT_N"/>
    <property type="match status" value="1"/>
</dbReference>
<dbReference type="Gene3D" id="3.40.630.120">
    <property type="match status" value="1"/>
</dbReference>
<dbReference type="InterPro" id="IPR041273">
    <property type="entry name" value="NAT_N"/>
</dbReference>
<accession>B5GXL3</accession>
<proteinExistence type="predicted"/>
<reference evidence="4 5" key="1">
    <citation type="journal article" date="2010" name="Genome Biol. Evol.">
        <title>The sequence of a 1.8-mb bacterial linear plasmid reveals a rich evolutionary reservoir of secondary metabolic pathways.</title>
        <authorList>
            <person name="Medema M.H."/>
            <person name="Trefzer A."/>
            <person name="Kovalchuk A."/>
            <person name="van den Berg M."/>
            <person name="Mueller U."/>
            <person name="Heijne W."/>
            <person name="Wu L."/>
            <person name="Alam M.T."/>
            <person name="Ronning C.M."/>
            <person name="Nierman W.C."/>
            <person name="Bovenberg R.A.L."/>
            <person name="Breitling R."/>
            <person name="Takano E."/>
        </authorList>
    </citation>
    <scope>NUCLEOTIDE SEQUENCE [LARGE SCALE GENOMIC DNA]</scope>
    <source>
        <strain evidence="5">ATCC 27064 / DSM 738 / JCM 4710 / NBRC 13307 / NCIMB 12785 / NRRL 3585 / VKM Ac-602</strain>
    </source>
</reference>
<evidence type="ECO:0000256" key="1">
    <source>
        <dbReference type="SAM" id="MobiDB-lite"/>
    </source>
</evidence>
<evidence type="ECO:0000259" key="3">
    <source>
        <dbReference type="Pfam" id="PF18164"/>
    </source>
</evidence>
<dbReference type="AlphaFoldDB" id="B5GXL3"/>
<sequence length="323" mass="35979">MPWTTGTGAARRGTRMTSTDLSPPEGDELADALLDLAVPHEDIGALLALRPRMTDDPELRDPLMEAAGRMVEAIGRVDGRWEPEPRLEAHGPGTPVARSFVVFVLLAVLPHIRAYHRERGVPDQVSRRTLADLGRQMALHRRRHGTGGVAHPGWLALHFRGELFHLGRLQFQRGRLDRLTGEGLRALGEPYGPGDPTLDLHIPDFLGPLAPDACDRALTAAGTFFDRCFPDEPYPIATCHSWLLDPQFADRLPKTSNILRFQERFDIHGTWDRPADSSVIGFVFGDPDLPPDALPRRTALERAIGDHLRSGGHWYVGHGWFRR</sequence>
<keyword evidence="5" id="KW-1185">Reference proteome</keyword>
<organism evidence="4 5">
    <name type="scientific">Streptomyces clavuligerus</name>
    <dbReference type="NCBI Taxonomy" id="1901"/>
    <lineage>
        <taxon>Bacteria</taxon>
        <taxon>Bacillati</taxon>
        <taxon>Actinomycetota</taxon>
        <taxon>Actinomycetes</taxon>
        <taxon>Kitasatosporales</taxon>
        <taxon>Streptomycetaceae</taxon>
        <taxon>Streptomyces</taxon>
    </lineage>
</organism>
<dbReference type="Proteomes" id="UP000002357">
    <property type="component" value="Chromosome"/>
</dbReference>
<feature type="domain" description="GNAT-like C-terminal" evidence="3">
    <location>
        <begin position="163"/>
        <end position="321"/>
    </location>
</feature>
<dbReference type="GO" id="GO:0016746">
    <property type="term" value="F:acyltransferase activity"/>
    <property type="evidence" value="ECO:0007669"/>
    <property type="project" value="UniProtKB-KW"/>
</dbReference>
<dbReference type="KEGG" id="sclf:BB341_22170"/>